<proteinExistence type="inferred from homology"/>
<gene>
    <name evidence="4" type="ORF">SI7747_07009315</name>
</gene>
<keyword evidence="2 3" id="KW-0408">Iron</keyword>
<dbReference type="GO" id="GO:0010268">
    <property type="term" value="P:brassinosteroid homeostasis"/>
    <property type="evidence" value="ECO:0007669"/>
    <property type="project" value="TreeGrafter"/>
</dbReference>
<protein>
    <submittedName>
        <fullName evidence="4">Uncharacterized protein</fullName>
    </submittedName>
</protein>
<evidence type="ECO:0000313" key="4">
    <source>
        <dbReference type="EMBL" id="CAA2623383.1"/>
    </source>
</evidence>
<dbReference type="SUPFAM" id="SSF48264">
    <property type="entry name" value="Cytochrome P450"/>
    <property type="match status" value="1"/>
</dbReference>
<keyword evidence="1 3" id="KW-0479">Metal-binding</keyword>
<dbReference type="AlphaFoldDB" id="A0A7I8J0U2"/>
<dbReference type="GO" id="GO:0016125">
    <property type="term" value="P:sterol metabolic process"/>
    <property type="evidence" value="ECO:0007669"/>
    <property type="project" value="TreeGrafter"/>
</dbReference>
<dbReference type="InterPro" id="IPR017972">
    <property type="entry name" value="Cyt_P450_CS"/>
</dbReference>
<evidence type="ECO:0000256" key="2">
    <source>
        <dbReference type="ARBA" id="ARBA00023004"/>
    </source>
</evidence>
<dbReference type="GO" id="GO:0004497">
    <property type="term" value="F:monooxygenase activity"/>
    <property type="evidence" value="ECO:0007669"/>
    <property type="project" value="UniProtKB-KW"/>
</dbReference>
<sequence>MTREGARSGVPAGHGRASREWNVTAVQGAAHRVVRGAMLSAVGPVAVRERFFPTLDEFIRSHLCEWGAGGAIVDVQEKAREMVFSLALRLIAGIETGETAAELKAEFFKLLRGTLSLAVALPGSAYRRGLQARNRITRFLRALIEERRSSDILDLLLREEEEGEQEQEHHQTRPKLTEDQMIDLLIAIMVAGFDNVYATAMMAIKYLYDHPSALQELRHSEIRRRKSSPDEALTWGTTRRMASLVILETMRLATHSQRLMRKTTDDIPIMGSWSPRGGKIYVHTREANYDSSAFIQDRNLEKHQYFMLFGCGGRLCPGKELSMVQLSLFLHHFLIKYRWEEAGGDEIVYFPRVEAPRGLHMRLWTN</sequence>
<dbReference type="Proteomes" id="UP001189122">
    <property type="component" value="Unassembled WGS sequence"/>
</dbReference>
<dbReference type="GO" id="GO:0005506">
    <property type="term" value="F:iron ion binding"/>
    <property type="evidence" value="ECO:0007669"/>
    <property type="project" value="InterPro"/>
</dbReference>
<dbReference type="GO" id="GO:0020037">
    <property type="term" value="F:heme binding"/>
    <property type="evidence" value="ECO:0007669"/>
    <property type="project" value="InterPro"/>
</dbReference>
<name>A0A7I8J0U2_SPIIN</name>
<dbReference type="EMBL" id="LR743594">
    <property type="protein sequence ID" value="CAA2623383.1"/>
    <property type="molecule type" value="Genomic_DNA"/>
</dbReference>
<evidence type="ECO:0000313" key="5">
    <source>
        <dbReference type="Proteomes" id="UP001189122"/>
    </source>
</evidence>
<dbReference type="PANTHER" id="PTHR24286:SF169">
    <property type="entry name" value="CYTOCHROME P450 85A1"/>
    <property type="match status" value="1"/>
</dbReference>
<keyword evidence="3" id="KW-0349">Heme</keyword>
<dbReference type="EMBL" id="CACRZD030000007">
    <property type="protein sequence ID" value="CAA6662930.1"/>
    <property type="molecule type" value="Genomic_DNA"/>
</dbReference>
<dbReference type="GO" id="GO:0016132">
    <property type="term" value="P:brassinosteroid biosynthetic process"/>
    <property type="evidence" value="ECO:0007669"/>
    <property type="project" value="TreeGrafter"/>
</dbReference>
<accession>A0A7I8J0U2</accession>
<comment type="similarity">
    <text evidence="3">Belongs to the cytochrome P450 family.</text>
</comment>
<dbReference type="PANTHER" id="PTHR24286">
    <property type="entry name" value="CYTOCHROME P450 26"/>
    <property type="match status" value="1"/>
</dbReference>
<dbReference type="InterPro" id="IPR001128">
    <property type="entry name" value="Cyt_P450"/>
</dbReference>
<keyword evidence="3" id="KW-0503">Monooxygenase</keyword>
<evidence type="ECO:0000256" key="1">
    <source>
        <dbReference type="ARBA" id="ARBA00022723"/>
    </source>
</evidence>
<dbReference type="Gene3D" id="1.10.630.10">
    <property type="entry name" value="Cytochrome P450"/>
    <property type="match status" value="1"/>
</dbReference>
<dbReference type="PROSITE" id="PS00086">
    <property type="entry name" value="CYTOCHROME_P450"/>
    <property type="match status" value="1"/>
</dbReference>
<evidence type="ECO:0000256" key="3">
    <source>
        <dbReference type="RuleBase" id="RU000461"/>
    </source>
</evidence>
<dbReference type="InterPro" id="IPR036396">
    <property type="entry name" value="Cyt_P450_sf"/>
</dbReference>
<keyword evidence="5" id="KW-1185">Reference proteome</keyword>
<dbReference type="Pfam" id="PF00067">
    <property type="entry name" value="p450"/>
    <property type="match status" value="1"/>
</dbReference>
<reference evidence="4 5" key="1">
    <citation type="submission" date="2019-12" db="EMBL/GenBank/DDBJ databases">
        <authorList>
            <person name="Scholz U."/>
            <person name="Mascher M."/>
            <person name="Fiebig A."/>
        </authorList>
    </citation>
    <scope>NUCLEOTIDE SEQUENCE</scope>
</reference>
<dbReference type="GO" id="GO:0016705">
    <property type="term" value="F:oxidoreductase activity, acting on paired donors, with incorporation or reduction of molecular oxygen"/>
    <property type="evidence" value="ECO:0007669"/>
    <property type="project" value="InterPro"/>
</dbReference>
<organism evidence="4">
    <name type="scientific">Spirodela intermedia</name>
    <name type="common">Intermediate duckweed</name>
    <dbReference type="NCBI Taxonomy" id="51605"/>
    <lineage>
        <taxon>Eukaryota</taxon>
        <taxon>Viridiplantae</taxon>
        <taxon>Streptophyta</taxon>
        <taxon>Embryophyta</taxon>
        <taxon>Tracheophyta</taxon>
        <taxon>Spermatophyta</taxon>
        <taxon>Magnoliopsida</taxon>
        <taxon>Liliopsida</taxon>
        <taxon>Araceae</taxon>
        <taxon>Lemnoideae</taxon>
        <taxon>Spirodela</taxon>
    </lineage>
</organism>
<keyword evidence="3" id="KW-0560">Oxidoreductase</keyword>